<dbReference type="STRING" id="645517.A6F65_02231"/>
<protein>
    <recommendedName>
        <fullName evidence="4">DoxX</fullName>
    </recommendedName>
</protein>
<accession>A0A1C7DAP1</accession>
<gene>
    <name evidence="2" type="ORF">A6F65_02231</name>
</gene>
<organism evidence="2 3">
    <name type="scientific">Paraurantiacibacter namhicola</name>
    <dbReference type="NCBI Taxonomy" id="645517"/>
    <lineage>
        <taxon>Bacteria</taxon>
        <taxon>Pseudomonadati</taxon>
        <taxon>Pseudomonadota</taxon>
        <taxon>Alphaproteobacteria</taxon>
        <taxon>Sphingomonadales</taxon>
        <taxon>Erythrobacteraceae</taxon>
        <taxon>Paraurantiacibacter</taxon>
    </lineage>
</organism>
<keyword evidence="1" id="KW-0472">Membrane</keyword>
<proteinExistence type="predicted"/>
<evidence type="ECO:0000313" key="3">
    <source>
        <dbReference type="Proteomes" id="UP000092698"/>
    </source>
</evidence>
<dbReference type="OrthoDB" id="5801787at2"/>
<keyword evidence="1" id="KW-0812">Transmembrane</keyword>
<dbReference type="EMBL" id="CP016545">
    <property type="protein sequence ID" value="ANU08515.1"/>
    <property type="molecule type" value="Genomic_DNA"/>
</dbReference>
<reference evidence="2 3" key="1">
    <citation type="submission" date="2016-07" db="EMBL/GenBank/DDBJ databases">
        <title>Complete genome sequence of Altererythrobacter namhicola JCM 16345T, containing esterase-encoding genes.</title>
        <authorList>
            <person name="Cheng H."/>
            <person name="Wu Y.-H."/>
            <person name="Jian S.-L."/>
            <person name="Huo Y.-Y."/>
            <person name="Wang C.-S."/>
            <person name="Xu X.-W."/>
        </authorList>
    </citation>
    <scope>NUCLEOTIDE SEQUENCE [LARGE SCALE GENOMIC DNA]</scope>
    <source>
        <strain evidence="2 3">JCM 16345</strain>
    </source>
</reference>
<feature type="transmembrane region" description="Helical" evidence="1">
    <location>
        <begin position="91"/>
        <end position="109"/>
    </location>
</feature>
<evidence type="ECO:0008006" key="4">
    <source>
        <dbReference type="Google" id="ProtNLM"/>
    </source>
</evidence>
<dbReference type="Proteomes" id="UP000092698">
    <property type="component" value="Chromosome"/>
</dbReference>
<keyword evidence="1" id="KW-1133">Transmembrane helix</keyword>
<dbReference type="KEGG" id="anh:A6F65_02231"/>
<sequence>MENRTKAPWHLWVIGILATLWNSGGAYDYTMTQTRNMDYLQAGAEMAGIPVETMVDYYTNFPVWADAMWAFGVWGALAGSLLLLIRSRFAFHAFAVALIGLIGTSIHTFGGGMPAELSSGANYVFTAIIFIVTIFLIWYARRMTARGVLR</sequence>
<evidence type="ECO:0000256" key="1">
    <source>
        <dbReference type="SAM" id="Phobius"/>
    </source>
</evidence>
<evidence type="ECO:0000313" key="2">
    <source>
        <dbReference type="EMBL" id="ANU08515.1"/>
    </source>
</evidence>
<dbReference type="AlphaFoldDB" id="A0A1C7DAP1"/>
<feature type="transmembrane region" description="Helical" evidence="1">
    <location>
        <begin position="67"/>
        <end position="84"/>
    </location>
</feature>
<name>A0A1C7DAP1_9SPHN</name>
<keyword evidence="3" id="KW-1185">Reference proteome</keyword>
<dbReference type="RefSeq" id="WP_067788670.1">
    <property type="nucleotide sequence ID" value="NZ_CP016545.1"/>
</dbReference>
<feature type="transmembrane region" description="Helical" evidence="1">
    <location>
        <begin position="121"/>
        <end position="140"/>
    </location>
</feature>